<dbReference type="PANTHER" id="PTHR32470">
    <property type="entry name" value="ADH DEHYDROGENASE [UBIQUINONE] 1 ALPHA SUBCOMPLEX ASSEMBLY FACTOR 2"/>
    <property type="match status" value="1"/>
</dbReference>
<organism evidence="3 4">
    <name type="scientific">Crassostrea virginica</name>
    <name type="common">Eastern oyster</name>
    <dbReference type="NCBI Taxonomy" id="6565"/>
    <lineage>
        <taxon>Eukaryota</taxon>
        <taxon>Metazoa</taxon>
        <taxon>Spiralia</taxon>
        <taxon>Lophotrochozoa</taxon>
        <taxon>Mollusca</taxon>
        <taxon>Bivalvia</taxon>
        <taxon>Autobranchia</taxon>
        <taxon>Pteriomorphia</taxon>
        <taxon>Ostreida</taxon>
        <taxon>Ostreoidea</taxon>
        <taxon>Ostreidae</taxon>
        <taxon>Crassostrea</taxon>
    </lineage>
</organism>
<name>A0A8B8CK60_CRAVI</name>
<dbReference type="GeneID" id="111119577"/>
<dbReference type="GO" id="GO:0005739">
    <property type="term" value="C:mitochondrion"/>
    <property type="evidence" value="ECO:0007669"/>
    <property type="project" value="TreeGrafter"/>
</dbReference>
<proteinExistence type="inferred from homology"/>
<dbReference type="OrthoDB" id="10255576at2759"/>
<evidence type="ECO:0000256" key="2">
    <source>
        <dbReference type="SAM" id="MobiDB-lite"/>
    </source>
</evidence>
<gene>
    <name evidence="4" type="primary">LOC111119577</name>
</gene>
<evidence type="ECO:0000313" key="3">
    <source>
        <dbReference type="Proteomes" id="UP000694844"/>
    </source>
</evidence>
<dbReference type="KEGG" id="cvn:111119577"/>
<sequence length="191" mass="22726">MLSLKKYMPTSVRQYGIFGNIFNRFNKKESDENFIVGEDQFGNTYYEKQPSPEAPRQVPRRWIKYNDNVEMDIEKDLEEHDKRISFLNAEIPVEWKAWLQMKRKSPPTLEELLRNEALRLRTIQRAKELEERENEVKRAQKSSGMVTDSDMSKQSAFPTYPEYDSKIGEYRSDFLKSDINPDTDEKKNKKN</sequence>
<keyword evidence="3" id="KW-1185">Reference proteome</keyword>
<comment type="similarity">
    <text evidence="1">Belongs to the complex I NDUFA12 subunit family.</text>
</comment>
<dbReference type="GO" id="GO:0045271">
    <property type="term" value="C:respiratory chain complex I"/>
    <property type="evidence" value="ECO:0007669"/>
    <property type="project" value="InterPro"/>
</dbReference>
<accession>A0A8B8CK60</accession>
<feature type="region of interest" description="Disordered" evidence="2">
    <location>
        <begin position="129"/>
        <end position="164"/>
    </location>
</feature>
<dbReference type="RefSeq" id="XP_022315579.1">
    <property type="nucleotide sequence ID" value="XM_022459871.1"/>
</dbReference>
<dbReference type="InterPro" id="IPR052618">
    <property type="entry name" value="ComplexI_NDUFA12"/>
</dbReference>
<dbReference type="Pfam" id="PF05071">
    <property type="entry name" value="NDUFA12"/>
    <property type="match status" value="1"/>
</dbReference>
<protein>
    <submittedName>
        <fullName evidence="4">NADH dehydrogenase [ubiquinone] 1 alpha subcomplex assembly factor 2-like</fullName>
    </submittedName>
</protein>
<feature type="compositionally biased region" description="Basic and acidic residues" evidence="2">
    <location>
        <begin position="129"/>
        <end position="138"/>
    </location>
</feature>
<evidence type="ECO:0000313" key="4">
    <source>
        <dbReference type="RefSeq" id="XP_022315579.1"/>
    </source>
</evidence>
<dbReference type="AlphaFoldDB" id="A0A8B8CK60"/>
<evidence type="ECO:0000256" key="1">
    <source>
        <dbReference type="ARBA" id="ARBA00007355"/>
    </source>
</evidence>
<dbReference type="InterPro" id="IPR007763">
    <property type="entry name" value="NDUFA12"/>
</dbReference>
<dbReference type="PANTHER" id="PTHR32470:SF2">
    <property type="entry name" value="NADH DEHYDROGENASE [UBIQUINONE] 1 ALPHA SUBCOMPLEX ASSEMBLY FACTOR 2"/>
    <property type="match status" value="1"/>
</dbReference>
<dbReference type="Proteomes" id="UP000694844">
    <property type="component" value="Chromosome 2"/>
</dbReference>
<reference evidence="4" key="1">
    <citation type="submission" date="2025-08" db="UniProtKB">
        <authorList>
            <consortium name="RefSeq"/>
        </authorList>
    </citation>
    <scope>IDENTIFICATION</scope>
    <source>
        <tissue evidence="4">Whole sample</tissue>
    </source>
</reference>
<dbReference type="GO" id="GO:0032981">
    <property type="term" value="P:mitochondrial respiratory chain complex I assembly"/>
    <property type="evidence" value="ECO:0007669"/>
    <property type="project" value="TreeGrafter"/>
</dbReference>